<evidence type="ECO:0000313" key="1">
    <source>
        <dbReference type="EMBL" id="RAK94815.1"/>
    </source>
</evidence>
<dbReference type="AlphaFoldDB" id="A0A395GHF2"/>
<keyword evidence="2" id="KW-1185">Reference proteome</keyword>
<protein>
    <recommendedName>
        <fullName evidence="3">Reverse transcriptase zinc-binding domain-containing protein</fullName>
    </recommendedName>
</protein>
<dbReference type="VEuPathDB" id="FungiDB:BO80DRAFT_315976"/>
<gene>
    <name evidence="1" type="ORF">BO80DRAFT_315976</name>
</gene>
<name>A0A395GHF2_9EURO</name>
<evidence type="ECO:0008006" key="3">
    <source>
        <dbReference type="Google" id="ProtNLM"/>
    </source>
</evidence>
<dbReference type="Proteomes" id="UP000249402">
    <property type="component" value="Unassembled WGS sequence"/>
</dbReference>
<feature type="non-terminal residue" evidence="1">
    <location>
        <position position="1"/>
    </location>
</feature>
<feature type="non-terminal residue" evidence="1">
    <location>
        <position position="99"/>
    </location>
</feature>
<proteinExistence type="predicted"/>
<accession>A0A395GHF2</accession>
<organism evidence="1 2">
    <name type="scientific">Aspergillus ibericus CBS 121593</name>
    <dbReference type="NCBI Taxonomy" id="1448316"/>
    <lineage>
        <taxon>Eukaryota</taxon>
        <taxon>Fungi</taxon>
        <taxon>Dikarya</taxon>
        <taxon>Ascomycota</taxon>
        <taxon>Pezizomycotina</taxon>
        <taxon>Eurotiomycetes</taxon>
        <taxon>Eurotiomycetidae</taxon>
        <taxon>Eurotiales</taxon>
        <taxon>Aspergillaceae</taxon>
        <taxon>Aspergillus</taxon>
        <taxon>Aspergillus subgen. Circumdati</taxon>
    </lineage>
</organism>
<dbReference type="EMBL" id="KZ824519">
    <property type="protein sequence ID" value="RAK94815.1"/>
    <property type="molecule type" value="Genomic_DNA"/>
</dbReference>
<dbReference type="GeneID" id="37219937"/>
<dbReference type="RefSeq" id="XP_025569143.1">
    <property type="nucleotide sequence ID" value="XM_025715072.1"/>
</dbReference>
<sequence length="99" mass="11516">LRTGRIGLNHFLYKIRARDSDRCSCNRGSQTPKHVLFDCERLRGLQLELRQRLRKQRVAVNWDDFDALVSEPAAARYVADFMIKTGLLNQFNEVPPITE</sequence>
<dbReference type="STRING" id="1448316.A0A395GHF2"/>
<reference evidence="1 2" key="1">
    <citation type="submission" date="2018-02" db="EMBL/GenBank/DDBJ databases">
        <title>The genomes of Aspergillus section Nigri reveals drivers in fungal speciation.</title>
        <authorList>
            <consortium name="DOE Joint Genome Institute"/>
            <person name="Vesth T.C."/>
            <person name="Nybo J."/>
            <person name="Theobald S."/>
            <person name="Brandl J."/>
            <person name="Frisvad J.C."/>
            <person name="Nielsen K.F."/>
            <person name="Lyhne E.K."/>
            <person name="Kogle M.E."/>
            <person name="Kuo A."/>
            <person name="Riley R."/>
            <person name="Clum A."/>
            <person name="Nolan M."/>
            <person name="Lipzen A."/>
            <person name="Salamov A."/>
            <person name="Henrissat B."/>
            <person name="Wiebenga A."/>
            <person name="De vries R.P."/>
            <person name="Grigoriev I.V."/>
            <person name="Mortensen U.H."/>
            <person name="Andersen M.R."/>
            <person name="Baker S.E."/>
        </authorList>
    </citation>
    <scope>NUCLEOTIDE SEQUENCE [LARGE SCALE GENOMIC DNA]</scope>
    <source>
        <strain evidence="1 2">CBS 121593</strain>
    </source>
</reference>
<dbReference type="OrthoDB" id="4508874at2759"/>
<evidence type="ECO:0000313" key="2">
    <source>
        <dbReference type="Proteomes" id="UP000249402"/>
    </source>
</evidence>